<organism evidence="1">
    <name type="scientific">Siphoviridae sp. ctsoB6</name>
    <dbReference type="NCBI Taxonomy" id="2826487"/>
    <lineage>
        <taxon>Viruses</taxon>
        <taxon>Duplodnaviria</taxon>
        <taxon>Heunggongvirae</taxon>
        <taxon>Uroviricota</taxon>
        <taxon>Caudoviricetes</taxon>
    </lineage>
</organism>
<reference evidence="1" key="1">
    <citation type="journal article" date="2021" name="Proc. Natl. Acad. Sci. U.S.A.">
        <title>A Catalog of Tens of Thousands of Viruses from Human Metagenomes Reveals Hidden Associations with Chronic Diseases.</title>
        <authorList>
            <person name="Tisza M.J."/>
            <person name="Buck C.B."/>
        </authorList>
    </citation>
    <scope>NUCLEOTIDE SEQUENCE</scope>
    <source>
        <strain evidence="1">CtsoB6</strain>
    </source>
</reference>
<dbReference type="EMBL" id="BK015700">
    <property type="protein sequence ID" value="DAE20729.1"/>
    <property type="molecule type" value="Genomic_DNA"/>
</dbReference>
<protein>
    <submittedName>
        <fullName evidence="1">Uncharacterized protein</fullName>
    </submittedName>
</protein>
<proteinExistence type="predicted"/>
<sequence>MWVFHFLYWFQFQYFQKQSAVSSRLVPVHLIS</sequence>
<evidence type="ECO:0000313" key="1">
    <source>
        <dbReference type="EMBL" id="DAE20729.1"/>
    </source>
</evidence>
<accession>A0A8S5QPK9</accession>
<name>A0A8S5QPK9_9CAUD</name>